<sequence length="245" mass="26865">MVFMRKTKHVLMRAIRAVLCKRSYVVSAFASALVIFLFASLSACTPQGHAVGDSGHLDDIVHDGIDVEDIKLFVVGSRQADLDSKLLHMCEKSGLHASYTSIADVKNANFASQEAITDASNQPVSIILINNINVDRLDRVDYSVKSNAGGAHVDLKARKAWTNALEYVRSAGIPVVLVNPQNPPKNRTLYAAKLYILKDLDGENLFDANLIKSFGKIQHSSLLKIVQSVIDNTPHSRDVVINDKD</sequence>
<dbReference type="EMBL" id="LRTT01000001">
    <property type="protein sequence ID" value="RFD77903.1"/>
    <property type="molecule type" value="Genomic_DNA"/>
</dbReference>
<organism evidence="1 2">
    <name type="scientific">Gardnerella vaginalis</name>
    <dbReference type="NCBI Taxonomy" id="2702"/>
    <lineage>
        <taxon>Bacteria</taxon>
        <taxon>Bacillati</taxon>
        <taxon>Actinomycetota</taxon>
        <taxon>Actinomycetes</taxon>
        <taxon>Bifidobacteriales</taxon>
        <taxon>Bifidobacteriaceae</taxon>
        <taxon>Gardnerella</taxon>
    </lineage>
</organism>
<dbReference type="Proteomes" id="UP000258533">
    <property type="component" value="Unassembled WGS sequence"/>
</dbReference>
<proteinExistence type="predicted"/>
<accession>A0A3E1IYH9</accession>
<gene>
    <name evidence="1" type="ORF">AXE73_04865</name>
</gene>
<comment type="caution">
    <text evidence="1">The sequence shown here is derived from an EMBL/GenBank/DDBJ whole genome shotgun (WGS) entry which is preliminary data.</text>
</comment>
<evidence type="ECO:0000313" key="1">
    <source>
        <dbReference type="EMBL" id="RFD77903.1"/>
    </source>
</evidence>
<name>A0A3E1IYH9_GARVA</name>
<evidence type="ECO:0000313" key="2">
    <source>
        <dbReference type="Proteomes" id="UP000258533"/>
    </source>
</evidence>
<dbReference type="RefSeq" id="WP_116689718.1">
    <property type="nucleotide sequence ID" value="NZ_LRTT01000001.1"/>
</dbReference>
<dbReference type="AlphaFoldDB" id="A0A3E1IYH9"/>
<reference evidence="1 2" key="1">
    <citation type="submission" date="2016-02" db="EMBL/GenBank/DDBJ databases">
        <title>Gardnerella vaginalis Subgroups Defined by cpn60 Sequencing and Sialidase Activity in Isolates from Canada, Belgium and Kenya.</title>
        <authorList>
            <person name="Schellenberg J."/>
            <person name="Paramel Jayaprakash T."/>
            <person name="Withana Gamage N."/>
            <person name="Patterson M.H."/>
            <person name="Vaneechoutte M."/>
            <person name="Hill J.E."/>
        </authorList>
    </citation>
    <scope>NUCLEOTIDE SEQUENCE [LARGE SCALE GENOMIC DNA]</scope>
    <source>
        <strain evidence="1 2">N144</strain>
    </source>
</reference>
<protein>
    <submittedName>
        <fullName evidence="1">Uncharacterized protein</fullName>
    </submittedName>
</protein>